<dbReference type="PANTHER" id="PTHR10983">
    <property type="entry name" value="1-ACYLGLYCEROL-3-PHOSPHATE ACYLTRANSFERASE-RELATED"/>
    <property type="match status" value="1"/>
</dbReference>
<evidence type="ECO:0000256" key="1">
    <source>
        <dbReference type="SAM" id="Phobius"/>
    </source>
</evidence>
<evidence type="ECO:0000313" key="2">
    <source>
        <dbReference type="EMBL" id="KAI3402894.1"/>
    </source>
</evidence>
<evidence type="ECO:0000313" key="3">
    <source>
        <dbReference type="Proteomes" id="UP001202479"/>
    </source>
</evidence>
<name>A0AAI9SUS3_9ASCO</name>
<dbReference type="GO" id="GO:0005783">
    <property type="term" value="C:endoplasmic reticulum"/>
    <property type="evidence" value="ECO:0007669"/>
    <property type="project" value="TreeGrafter"/>
</dbReference>
<dbReference type="GO" id="GO:0016746">
    <property type="term" value="F:acyltransferase activity"/>
    <property type="evidence" value="ECO:0007669"/>
    <property type="project" value="TreeGrafter"/>
</dbReference>
<keyword evidence="1" id="KW-0472">Membrane</keyword>
<dbReference type="EMBL" id="JAHUZD010000140">
    <property type="protein sequence ID" value="KAI3402894.1"/>
    <property type="molecule type" value="Genomic_DNA"/>
</dbReference>
<dbReference type="Proteomes" id="UP001202479">
    <property type="component" value="Unassembled WGS sequence"/>
</dbReference>
<dbReference type="GO" id="GO:0036149">
    <property type="term" value="P:phosphatidylinositol acyl-chain remodeling"/>
    <property type="evidence" value="ECO:0007669"/>
    <property type="project" value="TreeGrafter"/>
</dbReference>
<feature type="transmembrane region" description="Helical" evidence="1">
    <location>
        <begin position="30"/>
        <end position="53"/>
    </location>
</feature>
<keyword evidence="3" id="KW-1185">Reference proteome</keyword>
<evidence type="ECO:0008006" key="4">
    <source>
        <dbReference type="Google" id="ProtNLM"/>
    </source>
</evidence>
<dbReference type="PANTHER" id="PTHR10983:SF70">
    <property type="entry name" value="PROTEIN MUM3"/>
    <property type="match status" value="1"/>
</dbReference>
<dbReference type="RefSeq" id="XP_049178641.1">
    <property type="nucleotide sequence ID" value="XM_049325786.1"/>
</dbReference>
<keyword evidence="1" id="KW-1133">Transmembrane helix</keyword>
<sequence length="346" mass="40408">MELLDHLGINYNGGEHQISLKNWIQGVVSLLLLFLFILSYQAVAVFATCLASVFPDTASLIRNRFGNRFWDLGLCLMVCIFKILGDEMNPYPAVVISNHASLADCFVMHHLSRISTAQDGDSFVGYHNQSLNLPIVNFFSWFLVWRVPTIKILLNLLKSDENWELEEKSILFVFARLLRSKFSEWIMLFPEVNIWTQESFDLQRQIGEKYCLPRLEHLLYPRYSAFYNVITALQRYKPHPYSNLYDLTILYSRETIDGKVDYTPPTLLQVFSSETPITILVYIKVRSIARIPQKRKKLERYLEHLWKHKDKIITQIKNENTLYHTRRLDESFASSLVANTSRSSAR</sequence>
<gene>
    <name evidence="2" type="ORF">KGF56_004355</name>
</gene>
<keyword evidence="1" id="KW-0812">Transmembrane</keyword>
<organism evidence="2 3">
    <name type="scientific">Candida oxycetoniae</name>
    <dbReference type="NCBI Taxonomy" id="497107"/>
    <lineage>
        <taxon>Eukaryota</taxon>
        <taxon>Fungi</taxon>
        <taxon>Dikarya</taxon>
        <taxon>Ascomycota</taxon>
        <taxon>Saccharomycotina</taxon>
        <taxon>Pichiomycetes</taxon>
        <taxon>Debaryomycetaceae</taxon>
        <taxon>Candida/Lodderomyces clade</taxon>
        <taxon>Candida</taxon>
    </lineage>
</organism>
<protein>
    <recommendedName>
        <fullName evidence="4">Phospholipid/glycerol acyltransferase domain-containing protein</fullName>
    </recommendedName>
</protein>
<proteinExistence type="predicted"/>
<dbReference type="AlphaFoldDB" id="A0AAI9SUS3"/>
<dbReference type="GeneID" id="73381970"/>
<reference evidence="2" key="1">
    <citation type="journal article" date="2022" name="DNA Res.">
        <title>Genome analysis of five recently described species of the CUG-Ser clade uncovers Candida theae as a new hybrid lineage with pathogenic potential in the Candida parapsilosis species complex.</title>
        <authorList>
            <person name="Mixao V."/>
            <person name="Del Olmo V."/>
            <person name="Hegedusova E."/>
            <person name="Saus E."/>
            <person name="Pryszcz L."/>
            <person name="Cillingova A."/>
            <person name="Nosek J."/>
            <person name="Gabaldon T."/>
        </authorList>
    </citation>
    <scope>NUCLEOTIDE SEQUENCE</scope>
    <source>
        <strain evidence="2">CBS 10844</strain>
    </source>
</reference>
<accession>A0AAI9SUS3</accession>
<comment type="caution">
    <text evidence="2">The sequence shown here is derived from an EMBL/GenBank/DDBJ whole genome shotgun (WGS) entry which is preliminary data.</text>
</comment>